<feature type="region of interest" description="Disordered" evidence="4">
    <location>
        <begin position="1"/>
        <end position="36"/>
    </location>
</feature>
<dbReference type="SUPFAM" id="SSF55874">
    <property type="entry name" value="ATPase domain of HSP90 chaperone/DNA topoisomerase II/histidine kinase"/>
    <property type="match status" value="1"/>
</dbReference>
<accession>A0A918V9N9</accession>
<dbReference type="GO" id="GO:0046983">
    <property type="term" value="F:protein dimerization activity"/>
    <property type="evidence" value="ECO:0007669"/>
    <property type="project" value="InterPro"/>
</dbReference>
<dbReference type="Proteomes" id="UP000623010">
    <property type="component" value="Unassembled WGS sequence"/>
</dbReference>
<dbReference type="GO" id="GO:0000155">
    <property type="term" value="F:phosphorelay sensor kinase activity"/>
    <property type="evidence" value="ECO:0007669"/>
    <property type="project" value="InterPro"/>
</dbReference>
<keyword evidence="5" id="KW-0472">Membrane</keyword>
<protein>
    <recommendedName>
        <fullName evidence="6">Signal transduction histidine kinase subgroup 3 dimerisation and phosphoacceptor domain-containing protein</fullName>
    </recommendedName>
</protein>
<dbReference type="EMBL" id="BMWH01000005">
    <property type="protein sequence ID" value="GGZ81877.1"/>
    <property type="molecule type" value="Genomic_DNA"/>
</dbReference>
<name>A0A918V9N9_9ACTN</name>
<evidence type="ECO:0000259" key="6">
    <source>
        <dbReference type="Pfam" id="PF07730"/>
    </source>
</evidence>
<dbReference type="AlphaFoldDB" id="A0A918V9N9"/>
<keyword evidence="5" id="KW-0812">Transmembrane</keyword>
<dbReference type="PANTHER" id="PTHR24421">
    <property type="entry name" value="NITRATE/NITRITE SENSOR PROTEIN NARX-RELATED"/>
    <property type="match status" value="1"/>
</dbReference>
<feature type="transmembrane region" description="Helical" evidence="5">
    <location>
        <begin position="74"/>
        <end position="97"/>
    </location>
</feature>
<keyword evidence="3" id="KW-0902">Two-component regulatory system</keyword>
<keyword evidence="1" id="KW-0808">Transferase</keyword>
<feature type="compositionally biased region" description="Basic and acidic residues" evidence="4">
    <location>
        <begin position="17"/>
        <end position="29"/>
    </location>
</feature>
<keyword evidence="5" id="KW-1133">Transmembrane helix</keyword>
<feature type="transmembrane region" description="Helical" evidence="5">
    <location>
        <begin position="135"/>
        <end position="162"/>
    </location>
</feature>
<evidence type="ECO:0000313" key="8">
    <source>
        <dbReference type="Proteomes" id="UP000623010"/>
    </source>
</evidence>
<evidence type="ECO:0000256" key="5">
    <source>
        <dbReference type="SAM" id="Phobius"/>
    </source>
</evidence>
<feature type="transmembrane region" description="Helical" evidence="5">
    <location>
        <begin position="47"/>
        <end position="68"/>
    </location>
</feature>
<dbReference type="InterPro" id="IPR011712">
    <property type="entry name" value="Sig_transdc_His_kin_sub3_dim/P"/>
</dbReference>
<dbReference type="PANTHER" id="PTHR24421:SF63">
    <property type="entry name" value="SENSOR HISTIDINE KINASE DESK"/>
    <property type="match status" value="1"/>
</dbReference>
<dbReference type="InterPro" id="IPR050482">
    <property type="entry name" value="Sensor_HK_TwoCompSys"/>
</dbReference>
<feature type="compositionally biased region" description="Basic residues" evidence="4">
    <location>
        <begin position="1"/>
        <end position="16"/>
    </location>
</feature>
<sequence length="409" mass="43548">MQMRTGHPRTSVRKAGGRSDTKAADHTEAEDGPGLAALGTHAPPPRFALAVVFTVMAGFFAMQIVDILDQGITPVRLALCVTVLPLTIVLQIVQTLPRYQRFRDRYGRWILLGQVVLVVVPCLLLGWAWGGMGGFVGASALLVLPLHQAVPAFGLIVLLIGVSTGVNSGFATVAVPYMTVSTLLTGIIVYSLIRLATLAIAVHEAREDFARIAITKERLRFARDLHDLLGYSLSAITLKGELAHQLVGPEPERAREELQSIVATARQALADVREVARSYRSLSLLNELSSARSVLSAAGVEAHVKVDYDRLACEADTALATVVREGVTNVVRHSRATRCRIEVTQGNGVVRLRMDNDGVRPRPEGCSGAPGGCGLDSLAARMAAVGGRFTAGPTPDGGFRLVAETAPTG</sequence>
<feature type="transmembrane region" description="Helical" evidence="5">
    <location>
        <begin position="174"/>
        <end position="193"/>
    </location>
</feature>
<keyword evidence="2" id="KW-0418">Kinase</keyword>
<comment type="caution">
    <text evidence="7">The sequence shown here is derived from an EMBL/GenBank/DDBJ whole genome shotgun (WGS) entry which is preliminary data.</text>
</comment>
<dbReference type="GO" id="GO:0016020">
    <property type="term" value="C:membrane"/>
    <property type="evidence" value="ECO:0007669"/>
    <property type="project" value="InterPro"/>
</dbReference>
<dbReference type="Gene3D" id="3.30.565.10">
    <property type="entry name" value="Histidine kinase-like ATPase, C-terminal domain"/>
    <property type="match status" value="1"/>
</dbReference>
<evidence type="ECO:0000256" key="3">
    <source>
        <dbReference type="ARBA" id="ARBA00023012"/>
    </source>
</evidence>
<evidence type="ECO:0000256" key="4">
    <source>
        <dbReference type="SAM" id="MobiDB-lite"/>
    </source>
</evidence>
<organism evidence="7 8">
    <name type="scientific">Streptomyces echinoruber</name>
    <dbReference type="NCBI Taxonomy" id="68898"/>
    <lineage>
        <taxon>Bacteria</taxon>
        <taxon>Bacillati</taxon>
        <taxon>Actinomycetota</taxon>
        <taxon>Actinomycetes</taxon>
        <taxon>Kitasatosporales</taxon>
        <taxon>Streptomycetaceae</taxon>
        <taxon>Streptomyces</taxon>
    </lineage>
</organism>
<proteinExistence type="predicted"/>
<dbReference type="InterPro" id="IPR036890">
    <property type="entry name" value="HATPase_C_sf"/>
</dbReference>
<dbReference type="CDD" id="cd16917">
    <property type="entry name" value="HATPase_UhpB-NarQ-NarX-like"/>
    <property type="match status" value="1"/>
</dbReference>
<feature type="transmembrane region" description="Helical" evidence="5">
    <location>
        <begin position="109"/>
        <end position="129"/>
    </location>
</feature>
<evidence type="ECO:0000256" key="2">
    <source>
        <dbReference type="ARBA" id="ARBA00022777"/>
    </source>
</evidence>
<reference evidence="7" key="1">
    <citation type="journal article" date="2014" name="Int. J. Syst. Evol. Microbiol.">
        <title>Complete genome sequence of Corynebacterium casei LMG S-19264T (=DSM 44701T), isolated from a smear-ripened cheese.</title>
        <authorList>
            <consortium name="US DOE Joint Genome Institute (JGI-PGF)"/>
            <person name="Walter F."/>
            <person name="Albersmeier A."/>
            <person name="Kalinowski J."/>
            <person name="Ruckert C."/>
        </authorList>
    </citation>
    <scope>NUCLEOTIDE SEQUENCE</scope>
    <source>
        <strain evidence="7">JCM 5016</strain>
    </source>
</reference>
<keyword evidence="8" id="KW-1185">Reference proteome</keyword>
<dbReference type="Gene3D" id="1.20.5.1930">
    <property type="match status" value="1"/>
</dbReference>
<feature type="domain" description="Signal transduction histidine kinase subgroup 3 dimerisation and phosphoacceptor" evidence="6">
    <location>
        <begin position="217"/>
        <end position="281"/>
    </location>
</feature>
<evidence type="ECO:0000313" key="7">
    <source>
        <dbReference type="EMBL" id="GGZ81877.1"/>
    </source>
</evidence>
<reference evidence="7" key="2">
    <citation type="submission" date="2020-09" db="EMBL/GenBank/DDBJ databases">
        <authorList>
            <person name="Sun Q."/>
            <person name="Ohkuma M."/>
        </authorList>
    </citation>
    <scope>NUCLEOTIDE SEQUENCE</scope>
    <source>
        <strain evidence="7">JCM 5016</strain>
    </source>
</reference>
<gene>
    <name evidence="7" type="ORF">GCM10010389_19660</name>
</gene>
<evidence type="ECO:0000256" key="1">
    <source>
        <dbReference type="ARBA" id="ARBA00022679"/>
    </source>
</evidence>
<dbReference type="Pfam" id="PF07730">
    <property type="entry name" value="HisKA_3"/>
    <property type="match status" value="1"/>
</dbReference>